<keyword evidence="8" id="KW-0904">Protein phosphatase</keyword>
<evidence type="ECO:0000256" key="1">
    <source>
        <dbReference type="ARBA" id="ARBA00001936"/>
    </source>
</evidence>
<dbReference type="GO" id="GO:0046872">
    <property type="term" value="F:metal ion binding"/>
    <property type="evidence" value="ECO:0007669"/>
    <property type="project" value="UniProtKB-KW"/>
</dbReference>
<dbReference type="PANTHER" id="PTHR47992">
    <property type="entry name" value="PROTEIN PHOSPHATASE"/>
    <property type="match status" value="1"/>
</dbReference>
<dbReference type="SMART" id="SM00331">
    <property type="entry name" value="PP2C_SIG"/>
    <property type="match status" value="1"/>
</dbReference>
<evidence type="ECO:0000256" key="12">
    <source>
        <dbReference type="SAM" id="MobiDB-lite"/>
    </source>
</evidence>
<keyword evidence="15" id="KW-1185">Reference proteome</keyword>
<name>A0A8T0SNV2_PANVG</name>
<dbReference type="EMBL" id="CM029045">
    <property type="protein sequence ID" value="KAG2597879.1"/>
    <property type="molecule type" value="Genomic_DNA"/>
</dbReference>
<comment type="caution">
    <text evidence="14">The sequence shown here is derived from an EMBL/GenBank/DDBJ whole genome shotgun (WGS) entry which is preliminary data.</text>
</comment>
<dbReference type="SUPFAM" id="SSF81606">
    <property type="entry name" value="PP2C-like"/>
    <property type="match status" value="1"/>
</dbReference>
<dbReference type="GO" id="GO:0004722">
    <property type="term" value="F:protein serine/threonine phosphatase activity"/>
    <property type="evidence" value="ECO:0007669"/>
    <property type="project" value="UniProtKB-EC"/>
</dbReference>
<dbReference type="FunFam" id="3.60.40.10:FF:000013">
    <property type="entry name" value="probable protein phosphatase 2C 5"/>
    <property type="match status" value="1"/>
</dbReference>
<evidence type="ECO:0000256" key="8">
    <source>
        <dbReference type="ARBA" id="ARBA00022912"/>
    </source>
</evidence>
<dbReference type="Pfam" id="PF00481">
    <property type="entry name" value="PP2C"/>
    <property type="match status" value="1"/>
</dbReference>
<dbReference type="EC" id="3.1.3.16" evidence="4"/>
<reference evidence="14" key="1">
    <citation type="submission" date="2020-05" db="EMBL/GenBank/DDBJ databases">
        <title>WGS assembly of Panicum virgatum.</title>
        <authorList>
            <person name="Lovell J.T."/>
            <person name="Jenkins J."/>
            <person name="Shu S."/>
            <person name="Juenger T.E."/>
            <person name="Schmutz J."/>
        </authorList>
    </citation>
    <scope>NUCLEOTIDE SEQUENCE</scope>
    <source>
        <strain evidence="14">AP13</strain>
    </source>
</reference>
<dbReference type="SMART" id="SM00332">
    <property type="entry name" value="PP2Cc"/>
    <property type="match status" value="1"/>
</dbReference>
<dbReference type="PROSITE" id="PS51746">
    <property type="entry name" value="PPM_2"/>
    <property type="match status" value="1"/>
</dbReference>
<evidence type="ECO:0000256" key="2">
    <source>
        <dbReference type="ARBA" id="ARBA00001946"/>
    </source>
</evidence>
<proteinExistence type="inferred from homology"/>
<keyword evidence="7" id="KW-0460">Magnesium</keyword>
<dbReference type="InterPro" id="IPR001932">
    <property type="entry name" value="PPM-type_phosphatase-like_dom"/>
</dbReference>
<feature type="region of interest" description="Disordered" evidence="12">
    <location>
        <begin position="1"/>
        <end position="24"/>
    </location>
</feature>
<dbReference type="InterPro" id="IPR036457">
    <property type="entry name" value="PPM-type-like_dom_sf"/>
</dbReference>
<accession>A0A8T0SNV2</accession>
<dbReference type="Gene3D" id="3.60.40.10">
    <property type="entry name" value="PPM-type phosphatase domain"/>
    <property type="match status" value="1"/>
</dbReference>
<evidence type="ECO:0000259" key="13">
    <source>
        <dbReference type="PROSITE" id="PS51746"/>
    </source>
</evidence>
<feature type="domain" description="PPM-type phosphatase" evidence="13">
    <location>
        <begin position="101"/>
        <end position="346"/>
    </location>
</feature>
<keyword evidence="9" id="KW-0464">Manganese</keyword>
<comment type="cofactor">
    <cofactor evidence="2">
        <name>Mg(2+)</name>
        <dbReference type="ChEBI" id="CHEBI:18420"/>
    </cofactor>
</comment>
<evidence type="ECO:0000313" key="15">
    <source>
        <dbReference type="Proteomes" id="UP000823388"/>
    </source>
</evidence>
<dbReference type="CDD" id="cd00143">
    <property type="entry name" value="PP2Cc"/>
    <property type="match status" value="1"/>
</dbReference>
<sequence length="477" mass="50756">MSSSSAAAHQHPHQHPWRQGGGSGLVPLAALIKEEARTERRAGGGSRICARGEDSGGSGVGGEPAEEETRWQRPLLRYGCAAQSKKGEDFFLLRTDCPRPSTSASSSAASPHPTFAVFAVLDGHNGNAAAIYARDNLLNHVLSAMPRGLSREEWLHALPRALVAGFVKTDKEFQSKGQTSGTTATFVIIDGWTITVASVGDSRCILDAQGGTVSLLTVDHRLEENVEERERVTASGGEVGRLSVVGGAEIGPLRCWPGGLCLSRSIGDIDVGEFIVPVPYVKQVKLSNAGGRLIIASDGIWDALSSEAAAKSCRGLPAELAAKQVVKEALRTRGLKDDTTCIVVDIIPPGQTIRPPSPPKKMNKLKSLIFRKKAKEPSQKLTKQHSGACAIEEIFEEGSAMLSERLGPHSNGEHTSSSLFTCAICQVDLEPSEGISVHAGSIFSSNSKPWEGPFLCSDCRDKKDAMEGKRPSGLKVL</sequence>
<evidence type="ECO:0000256" key="10">
    <source>
        <dbReference type="ARBA" id="ARBA00047761"/>
    </source>
</evidence>
<evidence type="ECO:0000256" key="4">
    <source>
        <dbReference type="ARBA" id="ARBA00013081"/>
    </source>
</evidence>
<dbReference type="InterPro" id="IPR015655">
    <property type="entry name" value="PP2C"/>
</dbReference>
<dbReference type="AlphaFoldDB" id="A0A8T0SNV2"/>
<evidence type="ECO:0000256" key="11">
    <source>
        <dbReference type="ARBA" id="ARBA00048336"/>
    </source>
</evidence>
<dbReference type="OrthoDB" id="10264738at2759"/>
<evidence type="ECO:0000256" key="3">
    <source>
        <dbReference type="ARBA" id="ARBA00006702"/>
    </source>
</evidence>
<dbReference type="Proteomes" id="UP000823388">
    <property type="component" value="Chromosome 5K"/>
</dbReference>
<evidence type="ECO:0000256" key="6">
    <source>
        <dbReference type="ARBA" id="ARBA00022801"/>
    </source>
</evidence>
<evidence type="ECO:0000313" key="14">
    <source>
        <dbReference type="EMBL" id="KAG2597879.1"/>
    </source>
</evidence>
<keyword evidence="5" id="KW-0479">Metal-binding</keyword>
<evidence type="ECO:0000256" key="7">
    <source>
        <dbReference type="ARBA" id="ARBA00022842"/>
    </source>
</evidence>
<feature type="region of interest" description="Disordered" evidence="12">
    <location>
        <begin position="37"/>
        <end position="70"/>
    </location>
</feature>
<comment type="similarity">
    <text evidence="3">Belongs to the PP2C family.</text>
</comment>
<keyword evidence="6" id="KW-0378">Hydrolase</keyword>
<protein>
    <recommendedName>
        <fullName evidence="4">protein-serine/threonine phosphatase</fullName>
        <ecNumber evidence="4">3.1.3.16</ecNumber>
    </recommendedName>
</protein>
<comment type="cofactor">
    <cofactor evidence="1">
        <name>Mn(2+)</name>
        <dbReference type="ChEBI" id="CHEBI:29035"/>
    </cofactor>
</comment>
<evidence type="ECO:0000256" key="5">
    <source>
        <dbReference type="ARBA" id="ARBA00022723"/>
    </source>
</evidence>
<gene>
    <name evidence="14" type="ORF">PVAP13_5KG268900</name>
</gene>
<comment type="catalytic activity">
    <reaction evidence="10">
        <text>O-phospho-L-seryl-[protein] + H2O = L-seryl-[protein] + phosphate</text>
        <dbReference type="Rhea" id="RHEA:20629"/>
        <dbReference type="Rhea" id="RHEA-COMP:9863"/>
        <dbReference type="Rhea" id="RHEA-COMP:11604"/>
        <dbReference type="ChEBI" id="CHEBI:15377"/>
        <dbReference type="ChEBI" id="CHEBI:29999"/>
        <dbReference type="ChEBI" id="CHEBI:43474"/>
        <dbReference type="ChEBI" id="CHEBI:83421"/>
        <dbReference type="EC" id="3.1.3.16"/>
    </reaction>
</comment>
<organism evidence="14 15">
    <name type="scientific">Panicum virgatum</name>
    <name type="common">Blackwell switchgrass</name>
    <dbReference type="NCBI Taxonomy" id="38727"/>
    <lineage>
        <taxon>Eukaryota</taxon>
        <taxon>Viridiplantae</taxon>
        <taxon>Streptophyta</taxon>
        <taxon>Embryophyta</taxon>
        <taxon>Tracheophyta</taxon>
        <taxon>Spermatophyta</taxon>
        <taxon>Magnoliopsida</taxon>
        <taxon>Liliopsida</taxon>
        <taxon>Poales</taxon>
        <taxon>Poaceae</taxon>
        <taxon>PACMAD clade</taxon>
        <taxon>Panicoideae</taxon>
        <taxon>Panicodae</taxon>
        <taxon>Paniceae</taxon>
        <taxon>Panicinae</taxon>
        <taxon>Panicum</taxon>
        <taxon>Panicum sect. Hiantes</taxon>
    </lineage>
</organism>
<comment type="catalytic activity">
    <reaction evidence="11">
        <text>O-phospho-L-threonyl-[protein] + H2O = L-threonyl-[protein] + phosphate</text>
        <dbReference type="Rhea" id="RHEA:47004"/>
        <dbReference type="Rhea" id="RHEA-COMP:11060"/>
        <dbReference type="Rhea" id="RHEA-COMP:11605"/>
        <dbReference type="ChEBI" id="CHEBI:15377"/>
        <dbReference type="ChEBI" id="CHEBI:30013"/>
        <dbReference type="ChEBI" id="CHEBI:43474"/>
        <dbReference type="ChEBI" id="CHEBI:61977"/>
        <dbReference type="EC" id="3.1.3.16"/>
    </reaction>
</comment>
<evidence type="ECO:0000256" key="9">
    <source>
        <dbReference type="ARBA" id="ARBA00023211"/>
    </source>
</evidence>